<evidence type="ECO:0000259" key="2">
    <source>
        <dbReference type="Pfam" id="PF08241"/>
    </source>
</evidence>
<dbReference type="GO" id="GO:0032259">
    <property type="term" value="P:methylation"/>
    <property type="evidence" value="ECO:0007669"/>
    <property type="project" value="UniProtKB-KW"/>
</dbReference>
<dbReference type="InterPro" id="IPR013216">
    <property type="entry name" value="Methyltransf_11"/>
</dbReference>
<sequence>MSSNTSKKWPKVIPPLTPEQEAISLDFYHYWLELLASKYNMLEKFNHGYVVKAATPGFCHTLEIGAGIGEHLYYENLSEEQTKNYVAVDVRESFIEKIRNIHPQIKVLCGDCQDRLPFEDGHFDRIIAIHVLEHLPNLPAAIREIHRLCNKQSGSFSIVIPCEGSLAYSFARMISTKRIFKKRYNQSYDWFIKREHINTPSEIFEEIAPYFKKESTNYFPLFVPLAFCNLIIGATFSPIIHNN</sequence>
<feature type="domain" description="Methyltransferase type 11" evidence="2">
    <location>
        <begin position="62"/>
        <end position="151"/>
    </location>
</feature>
<dbReference type="InterPro" id="IPR029063">
    <property type="entry name" value="SAM-dependent_MTases_sf"/>
</dbReference>
<dbReference type="RefSeq" id="WP_011527327.1">
    <property type="nucleotide sequence ID" value="NC_008014.1"/>
</dbReference>
<evidence type="ECO:0000256" key="1">
    <source>
        <dbReference type="SAM" id="Phobius"/>
    </source>
</evidence>
<keyword evidence="3" id="KW-0489">Methyltransferase</keyword>
<organism evidence="3 4">
    <name type="scientific">Lawsonia intracellularis (strain PHE/MN1-00)</name>
    <dbReference type="NCBI Taxonomy" id="363253"/>
    <lineage>
        <taxon>Bacteria</taxon>
        <taxon>Pseudomonadati</taxon>
        <taxon>Thermodesulfobacteriota</taxon>
        <taxon>Desulfovibrionia</taxon>
        <taxon>Desulfovibrionales</taxon>
        <taxon>Desulfovibrionaceae</taxon>
        <taxon>Lawsonia</taxon>
    </lineage>
</organism>
<gene>
    <name evidence="3" type="ordered locus">LIC008</name>
</gene>
<dbReference type="Pfam" id="PF08241">
    <property type="entry name" value="Methyltransf_11"/>
    <property type="match status" value="1"/>
</dbReference>
<proteinExistence type="predicted"/>
<dbReference type="EMBL" id="AM180255">
    <property type="protein sequence ID" value="CAJ53960.1"/>
    <property type="molecule type" value="Genomic_DNA"/>
</dbReference>
<dbReference type="GO" id="GO:0008757">
    <property type="term" value="F:S-adenosylmethionine-dependent methyltransferase activity"/>
    <property type="evidence" value="ECO:0007669"/>
    <property type="project" value="InterPro"/>
</dbReference>
<keyword evidence="1" id="KW-0812">Transmembrane</keyword>
<dbReference type="CDD" id="cd02440">
    <property type="entry name" value="AdoMet_MTases"/>
    <property type="match status" value="1"/>
</dbReference>
<dbReference type="Gene3D" id="3.40.50.150">
    <property type="entry name" value="Vaccinia Virus protein VP39"/>
    <property type="match status" value="1"/>
</dbReference>
<evidence type="ECO:0000313" key="3">
    <source>
        <dbReference type="EMBL" id="CAJ53960.1"/>
    </source>
</evidence>
<name>Q1MNX3_LAWIP</name>
<dbReference type="Proteomes" id="UP000002430">
    <property type="component" value="Plasmid 3"/>
</dbReference>
<keyword evidence="3" id="KW-0808">Transferase</keyword>
<dbReference type="SUPFAM" id="SSF53335">
    <property type="entry name" value="S-adenosyl-L-methionine-dependent methyltransferases"/>
    <property type="match status" value="1"/>
</dbReference>
<evidence type="ECO:0000313" key="4">
    <source>
        <dbReference type="Proteomes" id="UP000002430"/>
    </source>
</evidence>
<keyword evidence="1" id="KW-1133">Transmembrane helix</keyword>
<accession>Q1MNX3</accession>
<feature type="transmembrane region" description="Helical" evidence="1">
    <location>
        <begin position="218"/>
        <end position="240"/>
    </location>
</feature>
<reference evidence="3 4" key="1">
    <citation type="submission" date="2005-11" db="EMBL/GenBank/DDBJ databases">
        <title>The complete genome sequence of Lawsonia intracellularis: the causative agent of proliferative enteropathy.</title>
        <authorList>
            <person name="Kaur K."/>
            <person name="Zhang Q."/>
            <person name="Beckler D."/>
            <person name="Munir S."/>
            <person name="Li L."/>
            <person name="Kinsley K."/>
            <person name="Herron L."/>
            <person name="Peterson A."/>
            <person name="May B."/>
            <person name="Singh S."/>
            <person name="Gebhart C."/>
            <person name="Kapur V."/>
        </authorList>
    </citation>
    <scope>NUCLEOTIDE SEQUENCE [LARGE SCALE GENOMIC DNA]</scope>
    <source>
        <strain evidence="3 4">PHE/MN1-00</strain>
        <plasmid evidence="4">pLaw3</plasmid>
    </source>
</reference>
<dbReference type="KEGG" id="lip:LIC008"/>
<dbReference type="OrthoDB" id="5319472at2"/>
<geneLocation type="plasmid" evidence="4">
    <name>pLaw3</name>
</geneLocation>
<keyword evidence="4" id="KW-1185">Reference proteome</keyword>
<dbReference type="HOGENOM" id="CLU_1141445_0_0_7"/>
<keyword evidence="3" id="KW-0614">Plasmid</keyword>
<keyword evidence="1" id="KW-0472">Membrane</keyword>
<protein>
    <submittedName>
        <fullName evidence="3">Methyltransferase 24</fullName>
    </submittedName>
</protein>
<dbReference type="AlphaFoldDB" id="Q1MNX3"/>